<name>A0ABW0PT97_9HYPH</name>
<evidence type="ECO:0000313" key="6">
    <source>
        <dbReference type="EMBL" id="MFC5515810.1"/>
    </source>
</evidence>
<dbReference type="Gene3D" id="3.40.50.2300">
    <property type="match status" value="2"/>
</dbReference>
<dbReference type="SUPFAM" id="SSF53822">
    <property type="entry name" value="Periplasmic binding protein-like I"/>
    <property type="match status" value="1"/>
</dbReference>
<comment type="similarity">
    <text evidence="2">Belongs to the bacterial solute-binding protein 2 family.</text>
</comment>
<comment type="caution">
    <text evidence="6">The sequence shown here is derived from an EMBL/GenBank/DDBJ whole genome shotgun (WGS) entry which is preliminary data.</text>
</comment>
<feature type="domain" description="Periplasmic binding protein" evidence="5">
    <location>
        <begin position="34"/>
        <end position="291"/>
    </location>
</feature>
<dbReference type="EMBL" id="JBHSML010000003">
    <property type="protein sequence ID" value="MFC5515810.1"/>
    <property type="molecule type" value="Genomic_DNA"/>
</dbReference>
<keyword evidence="3 4" id="KW-0732">Signal</keyword>
<proteinExistence type="inferred from homology"/>
<evidence type="ECO:0000313" key="7">
    <source>
        <dbReference type="Proteomes" id="UP001596150"/>
    </source>
</evidence>
<dbReference type="Pfam" id="PF13407">
    <property type="entry name" value="Peripla_BP_4"/>
    <property type="match status" value="1"/>
</dbReference>
<dbReference type="InterPro" id="IPR025997">
    <property type="entry name" value="SBP_2_dom"/>
</dbReference>
<protein>
    <submittedName>
        <fullName evidence="6">Substrate-binding domain-containing protein</fullName>
    </submittedName>
</protein>
<comment type="subcellular location">
    <subcellularLocation>
        <location evidence="1">Cell envelope</location>
    </subcellularLocation>
</comment>
<dbReference type="InterPro" id="IPR028082">
    <property type="entry name" value="Peripla_BP_I"/>
</dbReference>
<feature type="signal peptide" evidence="4">
    <location>
        <begin position="1"/>
        <end position="27"/>
    </location>
</feature>
<evidence type="ECO:0000256" key="3">
    <source>
        <dbReference type="ARBA" id="ARBA00022729"/>
    </source>
</evidence>
<keyword evidence="7" id="KW-1185">Reference proteome</keyword>
<feature type="chain" id="PRO_5045614136" evidence="4">
    <location>
        <begin position="28"/>
        <end position="326"/>
    </location>
</feature>
<sequence>MKTMRLKFNASSLALVAIAMLSTSAFAADDAVKIGLVTRTDSNPFFVKLREDAQAYAKTAGAEIVAITGKTHDDAAGQVAAIEDLTALGVKGILVTPSDAEALNDAIAKARAAGILVIALDGRVSPDSAVDATFATDNLQAGVLQGQWVRAALGDTAPRVALVDGTRGTVSTRERHDGFLKGFGLQEGAPEIIAQQNISNQAEAQTALENFFQKDPTINAVYTVYEPAAVSAHAVTSALGLAGKVAIGSIDGSCDGIKAVADGQVGATVVQFPGKMAELGVQAIVDYAKTGTKPSGFIDSGAVLVTDKPFEGIASQNSAWGLKNCW</sequence>
<reference evidence="7" key="1">
    <citation type="journal article" date="2019" name="Int. J. Syst. Evol. Microbiol.">
        <title>The Global Catalogue of Microorganisms (GCM) 10K type strain sequencing project: providing services to taxonomists for standard genome sequencing and annotation.</title>
        <authorList>
            <consortium name="The Broad Institute Genomics Platform"/>
            <consortium name="The Broad Institute Genome Sequencing Center for Infectious Disease"/>
            <person name="Wu L."/>
            <person name="Ma J."/>
        </authorList>
    </citation>
    <scope>NUCLEOTIDE SEQUENCE [LARGE SCALE GENOMIC DNA]</scope>
    <source>
        <strain evidence="7">KACC 12633</strain>
    </source>
</reference>
<evidence type="ECO:0000256" key="1">
    <source>
        <dbReference type="ARBA" id="ARBA00004196"/>
    </source>
</evidence>
<dbReference type="PANTHER" id="PTHR46847:SF1">
    <property type="entry name" value="D-ALLOSE-BINDING PERIPLASMIC PROTEIN-RELATED"/>
    <property type="match status" value="1"/>
</dbReference>
<evidence type="ECO:0000259" key="5">
    <source>
        <dbReference type="Pfam" id="PF13407"/>
    </source>
</evidence>
<dbReference type="PANTHER" id="PTHR46847">
    <property type="entry name" value="D-ALLOSE-BINDING PERIPLASMIC PROTEIN-RELATED"/>
    <property type="match status" value="1"/>
</dbReference>
<evidence type="ECO:0000256" key="2">
    <source>
        <dbReference type="ARBA" id="ARBA00007639"/>
    </source>
</evidence>
<dbReference type="RefSeq" id="WP_266341969.1">
    <property type="nucleotide sequence ID" value="NZ_JAPKNH010000001.1"/>
</dbReference>
<accession>A0ABW0PT97</accession>
<dbReference type="Proteomes" id="UP001596150">
    <property type="component" value="Unassembled WGS sequence"/>
</dbReference>
<evidence type="ECO:0000256" key="4">
    <source>
        <dbReference type="SAM" id="SignalP"/>
    </source>
</evidence>
<gene>
    <name evidence="6" type="ORF">ACFPP9_08525</name>
</gene>
<organism evidence="6 7">
    <name type="scientific">Kaistia terrae</name>
    <dbReference type="NCBI Taxonomy" id="537017"/>
    <lineage>
        <taxon>Bacteria</taxon>
        <taxon>Pseudomonadati</taxon>
        <taxon>Pseudomonadota</taxon>
        <taxon>Alphaproteobacteria</taxon>
        <taxon>Hyphomicrobiales</taxon>
        <taxon>Kaistiaceae</taxon>
        <taxon>Kaistia</taxon>
    </lineage>
</organism>